<organism evidence="1 2">
    <name type="scientific">Perca flavescens</name>
    <name type="common">American yellow perch</name>
    <name type="synonym">Morone flavescens</name>
    <dbReference type="NCBI Taxonomy" id="8167"/>
    <lineage>
        <taxon>Eukaryota</taxon>
        <taxon>Metazoa</taxon>
        <taxon>Chordata</taxon>
        <taxon>Craniata</taxon>
        <taxon>Vertebrata</taxon>
        <taxon>Euteleostomi</taxon>
        <taxon>Actinopterygii</taxon>
        <taxon>Neopterygii</taxon>
        <taxon>Teleostei</taxon>
        <taxon>Neoteleostei</taxon>
        <taxon>Acanthomorphata</taxon>
        <taxon>Eupercaria</taxon>
        <taxon>Perciformes</taxon>
        <taxon>Percoidei</taxon>
        <taxon>Percidae</taxon>
        <taxon>Percinae</taxon>
        <taxon>Perca</taxon>
    </lineage>
</organism>
<accession>A0A484CEM1</accession>
<name>A0A484CEM1_PERFV</name>
<protein>
    <submittedName>
        <fullName evidence="1">Uncharacterized protein</fullName>
    </submittedName>
</protein>
<sequence length="68" mass="7530">MKLRSPKFPLNGAVDPFAFPVLPTGSINLSQKHWLIAASAPRSETPTGLRAEREHDGEFPFCDTHDIL</sequence>
<comment type="caution">
    <text evidence="1">The sequence shown here is derived from an EMBL/GenBank/DDBJ whole genome shotgun (WGS) entry which is preliminary data.</text>
</comment>
<dbReference type="Proteomes" id="UP000295070">
    <property type="component" value="Chromosome 16"/>
</dbReference>
<reference evidence="1 2" key="1">
    <citation type="submission" date="2019-01" db="EMBL/GenBank/DDBJ databases">
        <title>A chromosome-scale genome assembly of the yellow perch, Perca flavescens.</title>
        <authorList>
            <person name="Feron R."/>
            <person name="Morvezen R."/>
            <person name="Bestin A."/>
            <person name="Haffray P."/>
            <person name="Klopp C."/>
            <person name="Zahm M."/>
            <person name="Cabau C."/>
            <person name="Roques C."/>
            <person name="Donnadieu C."/>
            <person name="Bouchez O."/>
            <person name="Christie M."/>
            <person name="Larson W."/>
            <person name="Guiguen Y."/>
        </authorList>
    </citation>
    <scope>NUCLEOTIDE SEQUENCE [LARGE SCALE GENOMIC DNA]</scope>
    <source>
        <strain evidence="1">YP-PL-M2</strain>
        <tissue evidence="1">Blood</tissue>
    </source>
</reference>
<evidence type="ECO:0000313" key="1">
    <source>
        <dbReference type="EMBL" id="TDH02352.1"/>
    </source>
</evidence>
<dbReference type="EMBL" id="SCKG01000016">
    <property type="protein sequence ID" value="TDH02352.1"/>
    <property type="molecule type" value="Genomic_DNA"/>
</dbReference>
<proteinExistence type="predicted"/>
<evidence type="ECO:0000313" key="2">
    <source>
        <dbReference type="Proteomes" id="UP000295070"/>
    </source>
</evidence>
<dbReference type="AlphaFoldDB" id="A0A484CEM1"/>
<gene>
    <name evidence="1" type="ORF">EPR50_G00172010</name>
</gene>
<keyword evidence="2" id="KW-1185">Reference proteome</keyword>